<dbReference type="Proteomes" id="UP001626550">
    <property type="component" value="Unassembled WGS sequence"/>
</dbReference>
<dbReference type="Pfam" id="PF00076">
    <property type="entry name" value="RRM_1"/>
    <property type="match status" value="1"/>
</dbReference>
<evidence type="ECO:0000259" key="4">
    <source>
        <dbReference type="PROSITE" id="PS50102"/>
    </source>
</evidence>
<evidence type="ECO:0000256" key="2">
    <source>
        <dbReference type="PROSITE-ProRule" id="PRU00176"/>
    </source>
</evidence>
<dbReference type="PROSITE" id="PS50102">
    <property type="entry name" value="RRM"/>
    <property type="match status" value="1"/>
</dbReference>
<dbReference type="EMBL" id="JBJKFK010000391">
    <property type="protein sequence ID" value="KAL3317389.1"/>
    <property type="molecule type" value="Genomic_DNA"/>
</dbReference>
<evidence type="ECO:0000256" key="3">
    <source>
        <dbReference type="SAM" id="MobiDB-lite"/>
    </source>
</evidence>
<dbReference type="AlphaFoldDB" id="A0ABD2QCZ0"/>
<name>A0ABD2QCZ0_9PLAT</name>
<dbReference type="GO" id="GO:0003723">
    <property type="term" value="F:RNA binding"/>
    <property type="evidence" value="ECO:0007669"/>
    <property type="project" value="UniProtKB-UniRule"/>
</dbReference>
<evidence type="ECO:0000313" key="5">
    <source>
        <dbReference type="EMBL" id="KAL3317389.1"/>
    </source>
</evidence>
<gene>
    <name evidence="5" type="primary">RNPS1</name>
    <name evidence="5" type="ORF">Ciccas_003959</name>
</gene>
<evidence type="ECO:0000256" key="1">
    <source>
        <dbReference type="ARBA" id="ARBA00022884"/>
    </source>
</evidence>
<comment type="caution">
    <text evidence="5">The sequence shown here is derived from an EMBL/GenBank/DDBJ whole genome shotgun (WGS) entry which is preliminary data.</text>
</comment>
<evidence type="ECO:0000313" key="6">
    <source>
        <dbReference type="Proteomes" id="UP001626550"/>
    </source>
</evidence>
<protein>
    <submittedName>
        <fullName evidence="5">RNA-binding protein with serine-rich domain 1</fullName>
    </submittedName>
</protein>
<proteinExistence type="predicted"/>
<feature type="region of interest" description="Disordered" evidence="3">
    <location>
        <begin position="62"/>
        <end position="114"/>
    </location>
</feature>
<dbReference type="PANTHER" id="PTHR15481">
    <property type="entry name" value="RIBONUCLEIC ACID BINDING PROTEIN S1"/>
    <property type="match status" value="1"/>
</dbReference>
<dbReference type="Gene3D" id="3.30.70.330">
    <property type="match status" value="1"/>
</dbReference>
<dbReference type="PANTHER" id="PTHR15481:SF0">
    <property type="entry name" value="LD23870P-RELATED"/>
    <property type="match status" value="1"/>
</dbReference>
<feature type="compositionally biased region" description="Basic residues" evidence="3">
    <location>
        <begin position="80"/>
        <end position="98"/>
    </location>
</feature>
<reference evidence="5 6" key="1">
    <citation type="submission" date="2024-11" db="EMBL/GenBank/DDBJ databases">
        <title>Adaptive evolution of stress response genes in parasites aligns with host niche diversity.</title>
        <authorList>
            <person name="Hahn C."/>
            <person name="Resl P."/>
        </authorList>
    </citation>
    <scope>NUCLEOTIDE SEQUENCE [LARGE SCALE GENOMIC DNA]</scope>
    <source>
        <strain evidence="5">EGGRZ-B1_66</strain>
        <tissue evidence="5">Body</tissue>
    </source>
</reference>
<sequence>MYGAIVSVDFPVDPVHKFFGRGHAIVQYDTAQAANDAINHMNGGVIDGLKISVAAIMPAPPEEVKRAPYLAPKRALSRSPIRRRSPPPRGPRRGRTPPRRVPPQPPRRRRSPSR</sequence>
<keyword evidence="6" id="KW-1185">Reference proteome</keyword>
<organism evidence="5 6">
    <name type="scientific">Cichlidogyrus casuarinus</name>
    <dbReference type="NCBI Taxonomy" id="1844966"/>
    <lineage>
        <taxon>Eukaryota</taxon>
        <taxon>Metazoa</taxon>
        <taxon>Spiralia</taxon>
        <taxon>Lophotrochozoa</taxon>
        <taxon>Platyhelminthes</taxon>
        <taxon>Monogenea</taxon>
        <taxon>Monopisthocotylea</taxon>
        <taxon>Dactylogyridea</taxon>
        <taxon>Ancyrocephalidae</taxon>
        <taxon>Cichlidogyrus</taxon>
    </lineage>
</organism>
<dbReference type="SUPFAM" id="SSF54928">
    <property type="entry name" value="RNA-binding domain, RBD"/>
    <property type="match status" value="1"/>
</dbReference>
<dbReference type="InterPro" id="IPR000504">
    <property type="entry name" value="RRM_dom"/>
</dbReference>
<accession>A0ABD2QCZ0</accession>
<dbReference type="InterPro" id="IPR035979">
    <property type="entry name" value="RBD_domain_sf"/>
</dbReference>
<dbReference type="InterPro" id="IPR012677">
    <property type="entry name" value="Nucleotide-bd_a/b_plait_sf"/>
</dbReference>
<feature type="domain" description="RRM" evidence="4">
    <location>
        <begin position="1"/>
        <end position="58"/>
    </location>
</feature>
<keyword evidence="1 2" id="KW-0694">RNA-binding</keyword>